<dbReference type="AlphaFoldDB" id="A0AAD4CH20"/>
<sequence>MSLSKAPDRPKDTGSGVLVSFQGECFTISYSEFITELETYVRPIICSAFVPHTKDSGLFDRAAHTTPSLLVIAFRHTPPLEPPEPRANPVEHLAVYAHPADSPDMPTSRLKQANAKLNTSNNWGNKGSRSPDPLRFEAIIELVNANNYPAYGVVRGY</sequence>
<reference evidence="1" key="2">
    <citation type="submission" date="2020-02" db="EMBL/GenBank/DDBJ databases">
        <authorList>
            <person name="Gilchrist C.L.M."/>
            <person name="Chooi Y.-H."/>
        </authorList>
    </citation>
    <scope>NUCLEOTIDE SEQUENCE</scope>
    <source>
        <strain evidence="1">MST-FP2251</strain>
    </source>
</reference>
<dbReference type="Proteomes" id="UP001194746">
    <property type="component" value="Unassembled WGS sequence"/>
</dbReference>
<evidence type="ECO:0000313" key="1">
    <source>
        <dbReference type="EMBL" id="KAF9886336.1"/>
    </source>
</evidence>
<dbReference type="EMBL" id="VCAU01000079">
    <property type="protein sequence ID" value="KAF9886336.1"/>
    <property type="molecule type" value="Genomic_DNA"/>
</dbReference>
<proteinExistence type="predicted"/>
<accession>A0AAD4CH20</accession>
<keyword evidence="2" id="KW-1185">Reference proteome</keyword>
<comment type="caution">
    <text evidence="1">The sequence shown here is derived from an EMBL/GenBank/DDBJ whole genome shotgun (WGS) entry which is preliminary data.</text>
</comment>
<gene>
    <name evidence="1" type="ORF">FE257_011595</name>
</gene>
<organism evidence="1 2">
    <name type="scientific">Aspergillus nanangensis</name>
    <dbReference type="NCBI Taxonomy" id="2582783"/>
    <lineage>
        <taxon>Eukaryota</taxon>
        <taxon>Fungi</taxon>
        <taxon>Dikarya</taxon>
        <taxon>Ascomycota</taxon>
        <taxon>Pezizomycotina</taxon>
        <taxon>Eurotiomycetes</taxon>
        <taxon>Eurotiomycetidae</taxon>
        <taxon>Eurotiales</taxon>
        <taxon>Aspergillaceae</taxon>
        <taxon>Aspergillus</taxon>
        <taxon>Aspergillus subgen. Circumdati</taxon>
    </lineage>
</organism>
<reference evidence="1" key="1">
    <citation type="journal article" date="2019" name="Beilstein J. Org. Chem.">
        <title>Nanangenines: drimane sesquiterpenoids as the dominant metabolite cohort of a novel Australian fungus, Aspergillus nanangensis.</title>
        <authorList>
            <person name="Lacey H.J."/>
            <person name="Gilchrist C.L.M."/>
            <person name="Crombie A."/>
            <person name="Kalaitzis J.A."/>
            <person name="Vuong D."/>
            <person name="Rutledge P.J."/>
            <person name="Turner P."/>
            <person name="Pitt J.I."/>
            <person name="Lacey E."/>
            <person name="Chooi Y.H."/>
            <person name="Piggott A.M."/>
        </authorList>
    </citation>
    <scope>NUCLEOTIDE SEQUENCE</scope>
    <source>
        <strain evidence="1">MST-FP2251</strain>
    </source>
</reference>
<evidence type="ECO:0000313" key="2">
    <source>
        <dbReference type="Proteomes" id="UP001194746"/>
    </source>
</evidence>
<protein>
    <submittedName>
        <fullName evidence="1">Uncharacterized protein</fullName>
    </submittedName>
</protein>
<name>A0AAD4CH20_ASPNN</name>